<evidence type="ECO:0000259" key="2">
    <source>
        <dbReference type="Pfam" id="PF01636"/>
    </source>
</evidence>
<dbReference type="Gene3D" id="3.30.200.20">
    <property type="entry name" value="Phosphorylase Kinase, domain 1"/>
    <property type="match status" value="1"/>
</dbReference>
<protein>
    <submittedName>
        <fullName evidence="3">Ser/Thr protein kinase RdoA (MazF antagonist)</fullName>
    </submittedName>
</protein>
<keyword evidence="4" id="KW-1185">Reference proteome</keyword>
<evidence type="ECO:0000313" key="4">
    <source>
        <dbReference type="Proteomes" id="UP000255326"/>
    </source>
</evidence>
<dbReference type="PANTHER" id="PTHR21064">
    <property type="entry name" value="AMINOGLYCOSIDE PHOSPHOTRANSFERASE DOMAIN-CONTAINING PROTEIN-RELATED"/>
    <property type="match status" value="1"/>
</dbReference>
<name>A0A370GP41_9BACI</name>
<keyword evidence="3" id="KW-0418">Kinase</keyword>
<evidence type="ECO:0000256" key="1">
    <source>
        <dbReference type="ARBA" id="ARBA00038240"/>
    </source>
</evidence>
<organism evidence="3 4">
    <name type="scientific">Falsibacillus pallidus</name>
    <dbReference type="NCBI Taxonomy" id="493781"/>
    <lineage>
        <taxon>Bacteria</taxon>
        <taxon>Bacillati</taxon>
        <taxon>Bacillota</taxon>
        <taxon>Bacilli</taxon>
        <taxon>Bacillales</taxon>
        <taxon>Bacillaceae</taxon>
        <taxon>Falsibacillus</taxon>
    </lineage>
</organism>
<dbReference type="GO" id="GO:0009088">
    <property type="term" value="P:threonine biosynthetic process"/>
    <property type="evidence" value="ECO:0007669"/>
    <property type="project" value="TreeGrafter"/>
</dbReference>
<dbReference type="EMBL" id="QQAY01000002">
    <property type="protein sequence ID" value="RDI45505.1"/>
    <property type="molecule type" value="Genomic_DNA"/>
</dbReference>
<reference evidence="3 4" key="1">
    <citation type="submission" date="2018-07" db="EMBL/GenBank/DDBJ databases">
        <title>Genomic Encyclopedia of Type Strains, Phase IV (KMG-IV): sequencing the most valuable type-strain genomes for metagenomic binning, comparative biology and taxonomic classification.</title>
        <authorList>
            <person name="Goeker M."/>
        </authorList>
    </citation>
    <scope>NUCLEOTIDE SEQUENCE [LARGE SCALE GENOMIC DNA]</scope>
    <source>
        <strain evidence="3 4">DSM 25281</strain>
    </source>
</reference>
<dbReference type="Gene3D" id="3.90.1200.10">
    <property type="match status" value="1"/>
</dbReference>
<dbReference type="SUPFAM" id="SSF56112">
    <property type="entry name" value="Protein kinase-like (PK-like)"/>
    <property type="match status" value="1"/>
</dbReference>
<dbReference type="OrthoDB" id="9800774at2"/>
<feature type="domain" description="Aminoglycoside phosphotransferase" evidence="2">
    <location>
        <begin position="39"/>
        <end position="256"/>
    </location>
</feature>
<gene>
    <name evidence="3" type="ORF">DFR59_102133</name>
</gene>
<dbReference type="InterPro" id="IPR050249">
    <property type="entry name" value="Pseudomonas-type_ThrB"/>
</dbReference>
<dbReference type="Proteomes" id="UP000255326">
    <property type="component" value="Unassembled WGS sequence"/>
</dbReference>
<dbReference type="AlphaFoldDB" id="A0A370GP41"/>
<dbReference type="PANTHER" id="PTHR21064:SF6">
    <property type="entry name" value="AMINOGLYCOSIDE PHOSPHOTRANSFERASE DOMAIN-CONTAINING PROTEIN"/>
    <property type="match status" value="1"/>
</dbReference>
<comment type="similarity">
    <text evidence="1">Belongs to the pseudomonas-type ThrB family.</text>
</comment>
<proteinExistence type="inferred from homology"/>
<keyword evidence="3" id="KW-0808">Transferase</keyword>
<evidence type="ECO:0000313" key="3">
    <source>
        <dbReference type="EMBL" id="RDI45505.1"/>
    </source>
</evidence>
<dbReference type="InterPro" id="IPR011009">
    <property type="entry name" value="Kinase-like_dom_sf"/>
</dbReference>
<dbReference type="RefSeq" id="WP_114744361.1">
    <property type="nucleotide sequence ID" value="NZ_QQAY01000002.1"/>
</dbReference>
<accession>A0A370GP41</accession>
<dbReference type="GO" id="GO:0004413">
    <property type="term" value="F:homoserine kinase activity"/>
    <property type="evidence" value="ECO:0007669"/>
    <property type="project" value="TreeGrafter"/>
</dbReference>
<dbReference type="Pfam" id="PF01636">
    <property type="entry name" value="APH"/>
    <property type="match status" value="1"/>
</dbReference>
<sequence>MYTISVKHSLINDQSIRDMMEDYDIGEITACHFLTKGLNDSYFVESNSGTYIFRVYRKNWRSKSDILFELEGILHLQMKGIAVSVPVMRKDSEFLTWIDAPEGLRYGVLFTYSEGDRPDITASNCRLIGEGLAKIHSAWDDFQPNHDRLFQLDQNHLAMEPFERIQAAFRQFGLNAEEKFLKDTVAAILKELNGRDLEYGFCHGDFHNFNMHVKENRLEAFDFDCGALGYRSYDLAVFSWNLLNNYPSMEKEGWAAFLEGYQSSRKLNEADVQIIGRFVSLRRIWFMGILLENDDVWGTVWKNEKNLSSIIGQLKDDIANRW</sequence>
<comment type="caution">
    <text evidence="3">The sequence shown here is derived from an EMBL/GenBank/DDBJ whole genome shotgun (WGS) entry which is preliminary data.</text>
</comment>
<dbReference type="InterPro" id="IPR002575">
    <property type="entry name" value="Aminoglycoside_PTrfase"/>
</dbReference>